<dbReference type="GO" id="GO:0001510">
    <property type="term" value="P:RNA methylation"/>
    <property type="evidence" value="ECO:0007669"/>
    <property type="project" value="InterPro"/>
</dbReference>
<organism evidence="8 9">
    <name type="scientific">Hoylesella enoeca</name>
    <dbReference type="NCBI Taxonomy" id="76123"/>
    <lineage>
        <taxon>Bacteria</taxon>
        <taxon>Pseudomonadati</taxon>
        <taxon>Bacteroidota</taxon>
        <taxon>Bacteroidia</taxon>
        <taxon>Bacteroidales</taxon>
        <taxon>Prevotellaceae</taxon>
        <taxon>Hoylesella</taxon>
    </lineage>
</organism>
<dbReference type="PROSITE" id="PS51686">
    <property type="entry name" value="SAM_MT_RSMB_NOP"/>
    <property type="match status" value="1"/>
</dbReference>
<evidence type="ECO:0000256" key="3">
    <source>
        <dbReference type="ARBA" id="ARBA00022679"/>
    </source>
</evidence>
<evidence type="ECO:0000256" key="6">
    <source>
        <dbReference type="PROSITE-ProRule" id="PRU01023"/>
    </source>
</evidence>
<dbReference type="SUPFAM" id="SSF53335">
    <property type="entry name" value="S-adenosyl-L-methionine-dependent methyltransferases"/>
    <property type="match status" value="1"/>
</dbReference>
<keyword evidence="2 6" id="KW-0489">Methyltransferase</keyword>
<dbReference type="KEGG" id="peo:AS203_04915"/>
<dbReference type="InterPro" id="IPR027391">
    <property type="entry name" value="Nol1_Nop2_Fmu_2"/>
</dbReference>
<feature type="binding site" evidence="6">
    <location>
        <begin position="110"/>
        <end position="116"/>
    </location>
    <ligand>
        <name>S-adenosyl-L-methionine</name>
        <dbReference type="ChEBI" id="CHEBI:59789"/>
    </ligand>
</feature>
<dbReference type="Pfam" id="PF17125">
    <property type="entry name" value="Methyltr_RsmF_N"/>
    <property type="match status" value="1"/>
</dbReference>
<sequence>MYLPTDFEQYTRHLMGAELYQTMTSALTNEPPVSIRLNPFKCRTDNVNIPLADGRVPWCDVGVYLRERPNFTFDPLMHAGAYYVQDASSMFLHRVIRQYVSDPVRMLDLCAAPGGKSTCALAALPAGSVLFCNEPVRNRAQILRENIVKFGHPDVVVTNNYARDYQRSGLLFDVILADVPCSGEGMFRKDAGAIAEWSPANVEHCRCLQREIVSDIWPCLKSGGLLIYSTCTFNARENEENAAWIAAELGAEYLSVDVDPTWQITGSLVNDCPAYRFLPGKTRGEGFCLFVLRKTTNGFSPCKKRQIARRKAVNCSLINGLLQSGEYEVAQCADNEYLAIPRCWADTYYTVARSLHVVHAGIALGTQRGKDVVPAASLALSTALDATYFPQVALDTEQAIRFLRKEVVDLPAETPRGFVLLTYRGFALGFEKNIGQRANNLYPIEWKIKSSYIPQNNLNVIA</sequence>
<dbReference type="Proteomes" id="UP000056252">
    <property type="component" value="Chromosome"/>
</dbReference>
<dbReference type="CDD" id="cd02440">
    <property type="entry name" value="AdoMet_MTases"/>
    <property type="match status" value="1"/>
</dbReference>
<dbReference type="eggNOG" id="COG3270">
    <property type="taxonomic scope" value="Bacteria"/>
</dbReference>
<dbReference type="PRINTS" id="PR02008">
    <property type="entry name" value="RCMTFAMILY"/>
</dbReference>
<dbReference type="Gene3D" id="3.40.50.150">
    <property type="entry name" value="Vaccinia Virus protein VP39"/>
    <property type="match status" value="1"/>
</dbReference>
<dbReference type="GO" id="GO:0008173">
    <property type="term" value="F:RNA methyltransferase activity"/>
    <property type="evidence" value="ECO:0007669"/>
    <property type="project" value="InterPro"/>
</dbReference>
<dbReference type="PANTHER" id="PTHR22807:SF30">
    <property type="entry name" value="28S RRNA (CYTOSINE(4447)-C(5))-METHYLTRANSFERASE-RELATED"/>
    <property type="match status" value="1"/>
</dbReference>
<comment type="similarity">
    <text evidence="6">Belongs to the class I-like SAM-binding methyltransferase superfamily. RsmB/NOP family.</text>
</comment>
<dbReference type="InterPro" id="IPR029063">
    <property type="entry name" value="SAM-dependent_MTases_sf"/>
</dbReference>
<evidence type="ECO:0000313" key="8">
    <source>
        <dbReference type="EMBL" id="ALO49861.1"/>
    </source>
</evidence>
<keyword evidence="4 6" id="KW-0949">S-adenosyl-L-methionine</keyword>
<dbReference type="InterPro" id="IPR031341">
    <property type="entry name" value="Methyltr_RsmF_N"/>
</dbReference>
<feature type="binding site" evidence="6">
    <location>
        <position position="178"/>
    </location>
    <ligand>
        <name>S-adenosyl-L-methionine</name>
        <dbReference type="ChEBI" id="CHEBI:59789"/>
    </ligand>
</feature>
<dbReference type="AlphaFoldDB" id="A0A0S2KNM3"/>
<proteinExistence type="inferred from homology"/>
<dbReference type="eggNOG" id="COG0144">
    <property type="taxonomic scope" value="Bacteria"/>
</dbReference>
<dbReference type="Pfam" id="PF13636">
    <property type="entry name" value="Methyltranf_PUA"/>
    <property type="match status" value="1"/>
</dbReference>
<dbReference type="Gene3D" id="3.30.70.1170">
    <property type="entry name" value="Sun protein, domain 3"/>
    <property type="match status" value="1"/>
</dbReference>
<dbReference type="Pfam" id="PF01189">
    <property type="entry name" value="Methyltr_RsmB-F"/>
    <property type="match status" value="1"/>
</dbReference>
<evidence type="ECO:0000256" key="5">
    <source>
        <dbReference type="ARBA" id="ARBA00022884"/>
    </source>
</evidence>
<dbReference type="OrthoDB" id="9810297at2"/>
<keyword evidence="1" id="KW-0963">Cytoplasm</keyword>
<dbReference type="InterPro" id="IPR001678">
    <property type="entry name" value="MeTrfase_RsmB-F_NOP2_dom"/>
</dbReference>
<evidence type="ECO:0000256" key="2">
    <source>
        <dbReference type="ARBA" id="ARBA00022603"/>
    </source>
</evidence>
<reference evidence="9" key="1">
    <citation type="submission" date="2015-11" db="EMBL/GenBank/DDBJ databases">
        <authorList>
            <person name="Holder M.E."/>
            <person name="Ajami N.J."/>
            <person name="Petrosino J.F."/>
        </authorList>
    </citation>
    <scope>NUCLEOTIDE SEQUENCE [LARGE SCALE GENOMIC DNA]</scope>
    <source>
        <strain evidence="9">F0113</strain>
    </source>
</reference>
<dbReference type="Gene3D" id="2.30.130.60">
    <property type="match status" value="1"/>
</dbReference>
<keyword evidence="3 6" id="KW-0808">Transferase</keyword>
<keyword evidence="9" id="KW-1185">Reference proteome</keyword>
<name>A0A0S2KNM3_9BACT</name>
<gene>
    <name evidence="8" type="ORF">AS203_04915</name>
</gene>
<feature type="active site" description="Nucleophile" evidence="6">
    <location>
        <position position="231"/>
    </location>
</feature>
<feature type="domain" description="SAM-dependent MTase RsmB/NOP-type" evidence="7">
    <location>
        <begin position="1"/>
        <end position="295"/>
    </location>
</feature>
<comment type="caution">
    <text evidence="6">Lacks conserved residue(s) required for the propagation of feature annotation.</text>
</comment>
<dbReference type="PANTHER" id="PTHR22807">
    <property type="entry name" value="NOP2 YEAST -RELATED NOL1/NOP2/FMU SUN DOMAIN-CONTAINING"/>
    <property type="match status" value="1"/>
</dbReference>
<dbReference type="RefSeq" id="WP_025066003.1">
    <property type="nucleotide sequence ID" value="NZ_CP013195.1"/>
</dbReference>
<accession>A0A0S2KNM3</accession>
<protein>
    <recommendedName>
        <fullName evidence="7">SAM-dependent MTase RsmB/NOP-type domain-containing protein</fullName>
    </recommendedName>
</protein>
<dbReference type="GO" id="GO:0003723">
    <property type="term" value="F:RNA binding"/>
    <property type="evidence" value="ECO:0007669"/>
    <property type="project" value="UniProtKB-UniRule"/>
</dbReference>
<dbReference type="STRING" id="76123.AS203_04915"/>
<evidence type="ECO:0000313" key="9">
    <source>
        <dbReference type="Proteomes" id="UP000056252"/>
    </source>
</evidence>
<evidence type="ECO:0000259" key="7">
    <source>
        <dbReference type="PROSITE" id="PS51686"/>
    </source>
</evidence>
<dbReference type="EMBL" id="CP013195">
    <property type="protein sequence ID" value="ALO49861.1"/>
    <property type="molecule type" value="Genomic_DNA"/>
</dbReference>
<feature type="binding site" evidence="6">
    <location>
        <position position="134"/>
    </location>
    <ligand>
        <name>S-adenosyl-L-methionine</name>
        <dbReference type="ChEBI" id="CHEBI:59789"/>
    </ligand>
</feature>
<dbReference type="InterPro" id="IPR023267">
    <property type="entry name" value="RCMT"/>
</dbReference>
<evidence type="ECO:0000256" key="1">
    <source>
        <dbReference type="ARBA" id="ARBA00022490"/>
    </source>
</evidence>
<dbReference type="InterPro" id="IPR049560">
    <property type="entry name" value="MeTrfase_RsmB-F_NOP2_cat"/>
</dbReference>
<keyword evidence="5 6" id="KW-0694">RNA-binding</keyword>
<evidence type="ECO:0000256" key="4">
    <source>
        <dbReference type="ARBA" id="ARBA00022691"/>
    </source>
</evidence>